<dbReference type="InterPro" id="IPR019235">
    <property type="entry name" value="DUF2178_TM"/>
</dbReference>
<comment type="caution">
    <text evidence="2">The sequence shown here is derived from an EMBL/GenBank/DDBJ whole genome shotgun (WGS) entry which is preliminary data.</text>
</comment>
<proteinExistence type="predicted"/>
<dbReference type="EMBL" id="LNQE01001666">
    <property type="protein sequence ID" value="KUG14369.1"/>
    <property type="molecule type" value="Genomic_DNA"/>
</dbReference>
<accession>A0A0W8F0L3</accession>
<feature type="transmembrane region" description="Helical" evidence="1">
    <location>
        <begin position="141"/>
        <end position="165"/>
    </location>
</feature>
<evidence type="ECO:0000313" key="2">
    <source>
        <dbReference type="EMBL" id="KUG14369.1"/>
    </source>
</evidence>
<sequence>MFAGSTTRIMGAKYLSLLPGAGKGFWCAGTDPAASSIPMGWFTSECLNCPLPGAKMYNREDKMVLTIDIGTTMKQNTFYILAGIVGLLEVGAFWLSVQHRNPLLIIAVFIAGIAFLYLAWRRVTDRQVDERAVLIAQKAGTATFMVFWVVFFAISLGSAVMGLGAPRFPLPPDWRDRPRVLNESAGVPGGDPSAFPERIDVPDDGLIRLGMFGYLQLSLLFLMFFLYVGFRVYYARKYGEWETDEEQD</sequence>
<organism evidence="2">
    <name type="scientific">hydrocarbon metagenome</name>
    <dbReference type="NCBI Taxonomy" id="938273"/>
    <lineage>
        <taxon>unclassified sequences</taxon>
        <taxon>metagenomes</taxon>
        <taxon>ecological metagenomes</taxon>
    </lineage>
</organism>
<feature type="transmembrane region" description="Helical" evidence="1">
    <location>
        <begin position="78"/>
        <end position="97"/>
    </location>
</feature>
<feature type="transmembrane region" description="Helical" evidence="1">
    <location>
        <begin position="103"/>
        <end position="120"/>
    </location>
</feature>
<reference evidence="2" key="1">
    <citation type="journal article" date="2015" name="Proc. Natl. Acad. Sci. U.S.A.">
        <title>Networks of energetic and metabolic interactions define dynamics in microbial communities.</title>
        <authorList>
            <person name="Embree M."/>
            <person name="Liu J.K."/>
            <person name="Al-Bassam M.M."/>
            <person name="Zengler K."/>
        </authorList>
    </citation>
    <scope>NUCLEOTIDE SEQUENCE</scope>
</reference>
<keyword evidence="1" id="KW-1133">Transmembrane helix</keyword>
<keyword evidence="1" id="KW-0812">Transmembrane</keyword>
<name>A0A0W8F0L3_9ZZZZ</name>
<protein>
    <recommendedName>
        <fullName evidence="3">DUF2178 domain-containing protein</fullName>
    </recommendedName>
</protein>
<dbReference type="AlphaFoldDB" id="A0A0W8F0L3"/>
<evidence type="ECO:0008006" key="3">
    <source>
        <dbReference type="Google" id="ProtNLM"/>
    </source>
</evidence>
<feature type="transmembrane region" description="Helical" evidence="1">
    <location>
        <begin position="211"/>
        <end position="230"/>
    </location>
</feature>
<keyword evidence="1" id="KW-0472">Membrane</keyword>
<dbReference type="Pfam" id="PF09946">
    <property type="entry name" value="DUF2178"/>
    <property type="match status" value="1"/>
</dbReference>
<gene>
    <name evidence="2" type="ORF">ASZ90_015995</name>
</gene>
<evidence type="ECO:0000256" key="1">
    <source>
        <dbReference type="SAM" id="Phobius"/>
    </source>
</evidence>